<evidence type="ECO:0000256" key="6">
    <source>
        <dbReference type="ARBA" id="ARBA00022989"/>
    </source>
</evidence>
<keyword evidence="7 12" id="KW-0406">Ion transport</keyword>
<evidence type="ECO:0000256" key="3">
    <source>
        <dbReference type="ARBA" id="ARBA00022547"/>
    </source>
</evidence>
<evidence type="ECO:0000313" key="15">
    <source>
        <dbReference type="Proteomes" id="UP001460679"/>
    </source>
</evidence>
<keyword evidence="3 12" id="KW-0138">CF(0)</keyword>
<keyword evidence="6 12" id="KW-1133">Transmembrane helix</keyword>
<organism evidence="14 15">
    <name type="scientific">[Mycoplasma] gypis</name>
    <dbReference type="NCBI Taxonomy" id="92404"/>
    <lineage>
        <taxon>Bacteria</taxon>
        <taxon>Bacillati</taxon>
        <taxon>Mycoplasmatota</taxon>
        <taxon>Mycoplasmoidales</taxon>
        <taxon>Metamycoplasmataceae</taxon>
        <taxon>Metamycoplasma</taxon>
    </lineage>
</organism>
<comment type="function">
    <text evidence="12">Component of the F(0) channel, it forms part of the peripheral stalk, linking F(1) to F(0).</text>
</comment>
<proteinExistence type="inferred from homology"/>
<dbReference type="Proteomes" id="UP001460679">
    <property type="component" value="Chromosome"/>
</dbReference>
<evidence type="ECO:0000313" key="14">
    <source>
        <dbReference type="EMBL" id="WXL28544.1"/>
    </source>
</evidence>
<evidence type="ECO:0000256" key="8">
    <source>
        <dbReference type="ARBA" id="ARBA00023136"/>
    </source>
</evidence>
<evidence type="ECO:0000256" key="2">
    <source>
        <dbReference type="ARBA" id="ARBA00022448"/>
    </source>
</evidence>
<evidence type="ECO:0000256" key="10">
    <source>
        <dbReference type="ARBA" id="ARBA00025198"/>
    </source>
</evidence>
<evidence type="ECO:0000256" key="4">
    <source>
        <dbReference type="ARBA" id="ARBA00022692"/>
    </source>
</evidence>
<protein>
    <recommendedName>
        <fullName evidence="12">ATP synthase subunit b</fullName>
    </recommendedName>
    <alternativeName>
        <fullName evidence="12">ATP synthase F(0) sector subunit b</fullName>
    </alternativeName>
    <alternativeName>
        <fullName evidence="12">ATPase subunit I</fullName>
    </alternativeName>
    <alternativeName>
        <fullName evidence="12">F-type ATPase subunit b</fullName>
        <shortName evidence="12">F-ATPase subunit b</shortName>
    </alternativeName>
</protein>
<name>A0ABZ2RNE7_9BACT</name>
<evidence type="ECO:0000256" key="1">
    <source>
        <dbReference type="ARBA" id="ARBA00005513"/>
    </source>
</evidence>
<keyword evidence="5 12" id="KW-0375">Hydrogen ion transport</keyword>
<dbReference type="PANTHER" id="PTHR33445">
    <property type="entry name" value="ATP SYNTHASE SUBUNIT B', CHLOROPLASTIC"/>
    <property type="match status" value="1"/>
</dbReference>
<evidence type="ECO:0000256" key="7">
    <source>
        <dbReference type="ARBA" id="ARBA00023065"/>
    </source>
</evidence>
<comment type="subunit">
    <text evidence="12">F-type ATPases have 2 components, F(1) - the catalytic core - and F(0) - the membrane proton channel. F(1) has five subunits: alpha(3), beta(3), gamma(1), delta(1), epsilon(1). F(0) has three main subunits: a(1), b(2) and c(10-14). The alpha and beta chains form an alternating ring which encloses part of the gamma chain. F(1) is attached to F(0) by a central stalk formed by the gamma and epsilon chains, while a peripheral stalk is formed by the delta and b chains.</text>
</comment>
<keyword evidence="8 12" id="KW-0472">Membrane</keyword>
<comment type="subcellular location">
    <subcellularLocation>
        <location evidence="12">Cell membrane</location>
        <topology evidence="12">Single-pass membrane protein</topology>
    </subcellularLocation>
    <subcellularLocation>
        <location evidence="11">Endomembrane system</location>
        <topology evidence="11">Single-pass membrane protein</topology>
    </subcellularLocation>
</comment>
<keyword evidence="2 12" id="KW-0813">Transport</keyword>
<keyword evidence="9 12" id="KW-0066">ATP synthesis</keyword>
<comment type="similarity">
    <text evidence="1 12 13">Belongs to the ATPase B chain family.</text>
</comment>
<evidence type="ECO:0000256" key="12">
    <source>
        <dbReference type="HAMAP-Rule" id="MF_01398"/>
    </source>
</evidence>
<dbReference type="InterPro" id="IPR050059">
    <property type="entry name" value="ATP_synthase_B_chain"/>
</dbReference>
<dbReference type="EMBL" id="CP148066">
    <property type="protein sequence ID" value="WXL28544.1"/>
    <property type="molecule type" value="Genomic_DNA"/>
</dbReference>
<sequence length="179" mass="20667">MNSLINEANSVSVTLGNQFKAFSWSWPYFIVTIVSLAIITIILTFLVYRPVKKMLAKRQEFIQKNIDETVKAKEDALQLQNKANESLLETYKRVDKMLNDARVDSEKIIDDSTEVAKIKAHSMIEQANNSITKSWRDFEKQQKTIIVENAVEIAKKILGREIKDEESKKYIQQLLDEAK</sequence>
<evidence type="ECO:0000256" key="11">
    <source>
        <dbReference type="ARBA" id="ARBA00037847"/>
    </source>
</evidence>
<reference evidence="14" key="1">
    <citation type="submission" date="2024-03" db="EMBL/GenBank/DDBJ databases">
        <title>Complete genome sequence of Mycoplasma gypis type strain B1/T1.</title>
        <authorList>
            <person name="Spergser J."/>
        </authorList>
    </citation>
    <scope>NUCLEOTIDE SEQUENCE [LARGE SCALE GENOMIC DNA]</scope>
    <source>
        <strain evidence="14">B1/T1</strain>
    </source>
</reference>
<evidence type="ECO:0000256" key="13">
    <source>
        <dbReference type="RuleBase" id="RU003848"/>
    </source>
</evidence>
<dbReference type="Pfam" id="PF00430">
    <property type="entry name" value="ATP-synt_B"/>
    <property type="match status" value="1"/>
</dbReference>
<gene>
    <name evidence="12" type="primary">atpF</name>
    <name evidence="14" type="ORF">WG616_00735</name>
</gene>
<keyword evidence="12" id="KW-1003">Cell membrane</keyword>
<keyword evidence="15" id="KW-1185">Reference proteome</keyword>
<dbReference type="InterPro" id="IPR002146">
    <property type="entry name" value="ATP_synth_b/b'su_bac/chlpt"/>
</dbReference>
<evidence type="ECO:0000256" key="9">
    <source>
        <dbReference type="ARBA" id="ARBA00023310"/>
    </source>
</evidence>
<dbReference type="PANTHER" id="PTHR33445:SF2">
    <property type="entry name" value="ATP SYNTHASE SUBUNIT B', CHLOROPLASTIC"/>
    <property type="match status" value="1"/>
</dbReference>
<dbReference type="CDD" id="cd06503">
    <property type="entry name" value="ATP-synt_Fo_b"/>
    <property type="match status" value="1"/>
</dbReference>
<keyword evidence="4 12" id="KW-0812">Transmembrane</keyword>
<dbReference type="HAMAP" id="MF_01398">
    <property type="entry name" value="ATP_synth_b_bprime"/>
    <property type="match status" value="1"/>
</dbReference>
<dbReference type="RefSeq" id="WP_205498807.1">
    <property type="nucleotide sequence ID" value="NZ_CP148066.1"/>
</dbReference>
<feature type="transmembrane region" description="Helical" evidence="12">
    <location>
        <begin position="26"/>
        <end position="48"/>
    </location>
</feature>
<comment type="function">
    <text evidence="10 12">F(1)F(0) ATP synthase produces ATP from ADP in the presence of a proton or sodium gradient. F-type ATPases consist of two structural domains, F(1) containing the extramembraneous catalytic core and F(0) containing the membrane proton channel, linked together by a central stalk and a peripheral stalk. During catalysis, ATP synthesis in the catalytic domain of F(1) is coupled via a rotary mechanism of the central stalk subunits to proton translocation.</text>
</comment>
<accession>A0ABZ2RNE7</accession>
<evidence type="ECO:0000256" key="5">
    <source>
        <dbReference type="ARBA" id="ARBA00022781"/>
    </source>
</evidence>